<sequence>MRKVHRRIVQDLAVSTPYAPSTGPSRRVWVHSAVTPSEPCRTTR</sequence>
<keyword evidence="2" id="KW-1185">Reference proteome</keyword>
<dbReference type="Proteomes" id="UP000023435">
    <property type="component" value="Unassembled WGS sequence"/>
</dbReference>
<proteinExistence type="predicted"/>
<evidence type="ECO:0000313" key="1">
    <source>
        <dbReference type="EMBL" id="KWS05409.1"/>
    </source>
</evidence>
<protein>
    <submittedName>
        <fullName evidence="1">Uncharacterized protein</fullName>
    </submittedName>
</protein>
<comment type="caution">
    <text evidence="1">The sequence shown here is derived from an EMBL/GenBank/DDBJ whole genome shotgun (WGS) entry which is preliminary data.</text>
</comment>
<dbReference type="EMBL" id="JAJA02000001">
    <property type="protein sequence ID" value="KWS05409.1"/>
    <property type="molecule type" value="Genomic_DNA"/>
</dbReference>
<dbReference type="AlphaFoldDB" id="A0A108UA78"/>
<gene>
    <name evidence="1" type="ORF">AZ78_2961</name>
</gene>
<evidence type="ECO:0000313" key="2">
    <source>
        <dbReference type="Proteomes" id="UP000023435"/>
    </source>
</evidence>
<name>A0A108UA78_9GAMM</name>
<reference evidence="1 2" key="1">
    <citation type="journal article" date="2014" name="Genome Announc.">
        <title>Draft Genome Sequence of Lysobacter capsici AZ78, a Bacterium Antagonistic to Plant-Pathogenic Oomycetes.</title>
        <authorList>
            <person name="Puopolo G."/>
            <person name="Sonego P."/>
            <person name="Engelen K."/>
            <person name="Pertot I."/>
        </authorList>
    </citation>
    <scope>NUCLEOTIDE SEQUENCE [LARGE SCALE GENOMIC DNA]</scope>
    <source>
        <strain evidence="1 2">AZ78</strain>
    </source>
</reference>
<organism evidence="1 2">
    <name type="scientific">Lysobacter capsici AZ78</name>
    <dbReference type="NCBI Taxonomy" id="1444315"/>
    <lineage>
        <taxon>Bacteria</taxon>
        <taxon>Pseudomonadati</taxon>
        <taxon>Pseudomonadota</taxon>
        <taxon>Gammaproteobacteria</taxon>
        <taxon>Lysobacterales</taxon>
        <taxon>Lysobacteraceae</taxon>
        <taxon>Lysobacter</taxon>
    </lineage>
</organism>
<accession>A0A108UA78</accession>